<keyword evidence="2" id="KW-1185">Reference proteome</keyword>
<dbReference type="RefSeq" id="WP_124155764.1">
    <property type="nucleotide sequence ID" value="NZ_CAWOLW010000373.1"/>
</dbReference>
<comment type="caution">
    <text evidence="1">The sequence shown here is derived from an EMBL/GenBank/DDBJ whole genome shotgun (WGS) entry which is preliminary data.</text>
</comment>
<proteinExistence type="predicted"/>
<gene>
    <name evidence="1" type="ORF">D5R40_32315</name>
</gene>
<evidence type="ECO:0000313" key="2">
    <source>
        <dbReference type="Proteomes" id="UP000269154"/>
    </source>
</evidence>
<evidence type="ECO:0000313" key="1">
    <source>
        <dbReference type="EMBL" id="RQH19812.1"/>
    </source>
</evidence>
<organism evidence="1 2">
    <name type="scientific">Okeania hirsuta</name>
    <dbReference type="NCBI Taxonomy" id="1458930"/>
    <lineage>
        <taxon>Bacteria</taxon>
        <taxon>Bacillati</taxon>
        <taxon>Cyanobacteriota</taxon>
        <taxon>Cyanophyceae</taxon>
        <taxon>Oscillatoriophycideae</taxon>
        <taxon>Oscillatoriales</taxon>
        <taxon>Microcoleaceae</taxon>
        <taxon>Okeania</taxon>
    </lineage>
</organism>
<dbReference type="Proteomes" id="UP000269154">
    <property type="component" value="Unassembled WGS sequence"/>
</dbReference>
<accession>A0A3N6P8H6</accession>
<sequence length="140" mass="16160">MFDDPAIRLHLDGFEPPKQQFELILHHVNRGAYVWEVAEEIQVFAEVEWEEDGVNLLIMVKGNRRKKGWGSRCSFIFKLKISRLIITPTLLLQTKHLLHVFSRQVPICGRGRRHGEMGVEKIIPENASITDTLSGTFLLR</sequence>
<reference evidence="1 2" key="1">
    <citation type="journal article" date="2018" name="ACS Chem. Biol.">
        <title>Ketoreductase domain dysfunction expands chemodiversity: malyngamide biosynthesis in the cyanobacterium Okeania hirsuta.</title>
        <authorList>
            <person name="Moss N.A."/>
            <person name="Leao T."/>
            <person name="Rankin M."/>
            <person name="McCullough T.M."/>
            <person name="Qu P."/>
            <person name="Korobeynikov A."/>
            <person name="Smith J.L."/>
            <person name="Gerwick L."/>
            <person name="Gerwick W.H."/>
        </authorList>
    </citation>
    <scope>NUCLEOTIDE SEQUENCE [LARGE SCALE GENOMIC DNA]</scope>
    <source>
        <strain evidence="1 2">PAB10Feb10-1</strain>
    </source>
</reference>
<name>A0A3N6P8H6_9CYAN</name>
<protein>
    <submittedName>
        <fullName evidence="1">Uncharacterized protein</fullName>
    </submittedName>
</protein>
<dbReference type="AlphaFoldDB" id="A0A3N6P8H6"/>
<dbReference type="EMBL" id="RCBY01000434">
    <property type="protein sequence ID" value="RQH19812.1"/>
    <property type="molecule type" value="Genomic_DNA"/>
</dbReference>